<keyword evidence="4" id="KW-1185">Reference proteome</keyword>
<dbReference type="PANTHER" id="PTHR37299">
    <property type="entry name" value="TRANSCRIPTIONAL REGULATOR-RELATED"/>
    <property type="match status" value="1"/>
</dbReference>
<dbReference type="EMBL" id="CP039268">
    <property type="protein sequence ID" value="QGU33143.1"/>
    <property type="molecule type" value="Genomic_DNA"/>
</dbReference>
<protein>
    <recommendedName>
        <fullName evidence="2">HTH LytTR-type domain-containing protein</fullName>
    </recommendedName>
</protein>
<dbReference type="Pfam" id="PF04397">
    <property type="entry name" value="LytTR"/>
    <property type="match status" value="1"/>
</dbReference>
<evidence type="ECO:0000313" key="4">
    <source>
        <dbReference type="Proteomes" id="UP000426424"/>
    </source>
</evidence>
<dbReference type="OrthoDB" id="236568at2"/>
<dbReference type="SMART" id="SM00850">
    <property type="entry name" value="LytTR"/>
    <property type="match status" value="1"/>
</dbReference>
<dbReference type="PROSITE" id="PS50930">
    <property type="entry name" value="HTH_LYTTR"/>
    <property type="match status" value="1"/>
</dbReference>
<dbReference type="AlphaFoldDB" id="A0A6I6E8Z9"/>
<dbReference type="GO" id="GO:0003677">
    <property type="term" value="F:DNA binding"/>
    <property type="evidence" value="ECO:0007669"/>
    <property type="project" value="InterPro"/>
</dbReference>
<dbReference type="InterPro" id="IPR046947">
    <property type="entry name" value="LytR-like"/>
</dbReference>
<reference evidence="3 4" key="1">
    <citation type="submission" date="2019-12" db="EMBL/GenBank/DDBJ databases">
        <title>The complete genome of the thermophilic, anoxygenic phototrophic gammaproteobacterium Thermochromatium tepidum.</title>
        <authorList>
            <person name="Sattley W.M."/>
            <person name="Swingley W.D."/>
            <person name="Burchell B.M."/>
            <person name="Gurbani S.A."/>
            <person name="Kujawa C.M."/>
            <person name="Nuccio D.A."/>
            <person name="Schladweiler J."/>
            <person name="Shaffer K.N."/>
            <person name="Stokes L.M."/>
            <person name="Touchman J.W."/>
            <person name="Blankenship R.E."/>
            <person name="Madigan M.T."/>
        </authorList>
    </citation>
    <scope>NUCLEOTIDE SEQUENCE [LARGE SCALE GENOMIC DNA]</scope>
    <source>
        <strain evidence="3 4">ATCC 43061</strain>
    </source>
</reference>
<dbReference type="InterPro" id="IPR007492">
    <property type="entry name" value="LytTR_DNA-bd_dom"/>
</dbReference>
<dbReference type="Gene3D" id="2.40.50.1020">
    <property type="entry name" value="LytTr DNA-binding domain"/>
    <property type="match status" value="1"/>
</dbReference>
<dbReference type="Proteomes" id="UP000426424">
    <property type="component" value="Chromosome"/>
</dbReference>
<keyword evidence="1" id="KW-0902">Two-component regulatory system</keyword>
<dbReference type="GO" id="GO:0000156">
    <property type="term" value="F:phosphorelay response regulator activity"/>
    <property type="evidence" value="ECO:0007669"/>
    <property type="project" value="InterPro"/>
</dbReference>
<name>A0A6I6E8Z9_THETI</name>
<accession>A0A6I6E8Z9</accession>
<evidence type="ECO:0000313" key="3">
    <source>
        <dbReference type="EMBL" id="QGU33143.1"/>
    </source>
</evidence>
<evidence type="ECO:0000256" key="1">
    <source>
        <dbReference type="ARBA" id="ARBA00023012"/>
    </source>
</evidence>
<dbReference type="PANTHER" id="PTHR37299:SF1">
    <property type="entry name" value="STAGE 0 SPORULATION PROTEIN A HOMOLOG"/>
    <property type="match status" value="1"/>
</dbReference>
<evidence type="ECO:0000259" key="2">
    <source>
        <dbReference type="PROSITE" id="PS50930"/>
    </source>
</evidence>
<proteinExistence type="predicted"/>
<dbReference type="KEGG" id="ttp:E6P07_09250"/>
<feature type="domain" description="HTH LytTR-type" evidence="2">
    <location>
        <begin position="50"/>
        <end position="154"/>
    </location>
</feature>
<sequence length="160" mass="18634">MDFEVRRNRMKTLDILGDRHRAEPLWSAESSGTDDRHAYPMGARKPDLEIRAYYRGQQRRISLADVIYLSADQKYVCVHHRDGVLLVDHSLCAFEHDFPELLLRIHRNALVMRARLIGVERQPDGSTRALLSGCDDRPIVSRRHLRAVRDWLRQRANPGQ</sequence>
<organism evidence="3 4">
    <name type="scientific">Thermochromatium tepidum ATCC 43061</name>
    <dbReference type="NCBI Taxonomy" id="316276"/>
    <lineage>
        <taxon>Bacteria</taxon>
        <taxon>Pseudomonadati</taxon>
        <taxon>Pseudomonadota</taxon>
        <taxon>Gammaproteobacteria</taxon>
        <taxon>Chromatiales</taxon>
        <taxon>Chromatiaceae</taxon>
        <taxon>Thermochromatium</taxon>
    </lineage>
</organism>
<gene>
    <name evidence="3" type="ORF">E6P07_09250</name>
</gene>